<name>A0A427YR51_9TREE</name>
<protein>
    <submittedName>
        <fullName evidence="2">Uncharacterized protein</fullName>
    </submittedName>
</protein>
<proteinExistence type="predicted"/>
<comment type="caution">
    <text evidence="2">The sequence shown here is derived from an EMBL/GenBank/DDBJ whole genome shotgun (WGS) entry which is preliminary data.</text>
</comment>
<dbReference type="EMBL" id="RSCD01000004">
    <property type="protein sequence ID" value="RSH93561.1"/>
    <property type="molecule type" value="Genomic_DNA"/>
</dbReference>
<feature type="region of interest" description="Disordered" evidence="1">
    <location>
        <begin position="1"/>
        <end position="32"/>
    </location>
</feature>
<feature type="region of interest" description="Disordered" evidence="1">
    <location>
        <begin position="90"/>
        <end position="113"/>
    </location>
</feature>
<dbReference type="AlphaFoldDB" id="A0A427YR51"/>
<evidence type="ECO:0000313" key="3">
    <source>
        <dbReference type="Proteomes" id="UP000279259"/>
    </source>
</evidence>
<sequence>MPETEGTQSGESEKPIRPNRIDHLPGSSRDVQFSSLSRVASRIVKDKPRRTDSGRAISPRTDAQSILDSVQYSDAAAIRYLEQVKKVAEPWHQKRSESENFPSLWPDESTSLDELTRHMTQDFDKMTDNLLDKLDEA</sequence>
<gene>
    <name evidence="2" type="ORF">EHS25_007919</name>
</gene>
<accession>A0A427YR51</accession>
<feature type="compositionally biased region" description="Polar residues" evidence="1">
    <location>
        <begin position="1"/>
        <end position="10"/>
    </location>
</feature>
<evidence type="ECO:0000256" key="1">
    <source>
        <dbReference type="SAM" id="MobiDB-lite"/>
    </source>
</evidence>
<reference evidence="2 3" key="1">
    <citation type="submission" date="2018-11" db="EMBL/GenBank/DDBJ databases">
        <title>Genome sequence of Saitozyma podzolica DSM 27192.</title>
        <authorList>
            <person name="Aliyu H."/>
            <person name="Gorte O."/>
            <person name="Ochsenreither K."/>
        </authorList>
    </citation>
    <scope>NUCLEOTIDE SEQUENCE [LARGE SCALE GENOMIC DNA]</scope>
    <source>
        <strain evidence="2 3">DSM 27192</strain>
    </source>
</reference>
<feature type="compositionally biased region" description="Basic and acidic residues" evidence="1">
    <location>
        <begin position="11"/>
        <end position="23"/>
    </location>
</feature>
<evidence type="ECO:0000313" key="2">
    <source>
        <dbReference type="EMBL" id="RSH93561.1"/>
    </source>
</evidence>
<organism evidence="2 3">
    <name type="scientific">Saitozyma podzolica</name>
    <dbReference type="NCBI Taxonomy" id="1890683"/>
    <lineage>
        <taxon>Eukaryota</taxon>
        <taxon>Fungi</taxon>
        <taxon>Dikarya</taxon>
        <taxon>Basidiomycota</taxon>
        <taxon>Agaricomycotina</taxon>
        <taxon>Tremellomycetes</taxon>
        <taxon>Tremellales</taxon>
        <taxon>Trimorphomycetaceae</taxon>
        <taxon>Saitozyma</taxon>
    </lineage>
</organism>
<dbReference type="OrthoDB" id="10523273at2759"/>
<keyword evidence="3" id="KW-1185">Reference proteome</keyword>
<dbReference type="Proteomes" id="UP000279259">
    <property type="component" value="Unassembled WGS sequence"/>
</dbReference>